<dbReference type="Proteomes" id="UP000249393">
    <property type="component" value="Unassembled WGS sequence"/>
</dbReference>
<evidence type="ECO:0000259" key="3">
    <source>
        <dbReference type="PROSITE" id="PS50977"/>
    </source>
</evidence>
<dbReference type="EMBL" id="QFQZ01000111">
    <property type="protein sequence ID" value="PZR30838.1"/>
    <property type="molecule type" value="Genomic_DNA"/>
</dbReference>
<dbReference type="InterPro" id="IPR001647">
    <property type="entry name" value="HTH_TetR"/>
</dbReference>
<organism evidence="4 5">
    <name type="scientific">Caulobacter segnis</name>
    <dbReference type="NCBI Taxonomy" id="88688"/>
    <lineage>
        <taxon>Bacteria</taxon>
        <taxon>Pseudomonadati</taxon>
        <taxon>Pseudomonadota</taxon>
        <taxon>Alphaproteobacteria</taxon>
        <taxon>Caulobacterales</taxon>
        <taxon>Caulobacteraceae</taxon>
        <taxon>Caulobacter</taxon>
    </lineage>
</organism>
<protein>
    <submittedName>
        <fullName evidence="4">TetR family transcriptional regulator</fullName>
    </submittedName>
</protein>
<dbReference type="PANTHER" id="PTHR30055">
    <property type="entry name" value="HTH-TYPE TRANSCRIPTIONAL REGULATOR RUTR"/>
    <property type="match status" value="1"/>
</dbReference>
<dbReference type="InterPro" id="IPR009057">
    <property type="entry name" value="Homeodomain-like_sf"/>
</dbReference>
<proteinExistence type="predicted"/>
<dbReference type="AlphaFoldDB" id="A0A2W5WBB1"/>
<dbReference type="SUPFAM" id="SSF46689">
    <property type="entry name" value="Homeodomain-like"/>
    <property type="match status" value="1"/>
</dbReference>
<accession>A0A2W5WBB1</accession>
<evidence type="ECO:0000313" key="5">
    <source>
        <dbReference type="Proteomes" id="UP000249393"/>
    </source>
</evidence>
<dbReference type="PROSITE" id="PS50977">
    <property type="entry name" value="HTH_TETR_2"/>
    <property type="match status" value="1"/>
</dbReference>
<dbReference type="Pfam" id="PF00440">
    <property type="entry name" value="TetR_N"/>
    <property type="match status" value="1"/>
</dbReference>
<dbReference type="PANTHER" id="PTHR30055:SF146">
    <property type="entry name" value="HTH-TYPE TRANSCRIPTIONAL DUAL REGULATOR CECR"/>
    <property type="match status" value="1"/>
</dbReference>
<feature type="domain" description="HTH tetR-type" evidence="3">
    <location>
        <begin position="14"/>
        <end position="74"/>
    </location>
</feature>
<evidence type="ECO:0000313" key="4">
    <source>
        <dbReference type="EMBL" id="PZR30838.1"/>
    </source>
</evidence>
<evidence type="ECO:0000256" key="2">
    <source>
        <dbReference type="PROSITE-ProRule" id="PRU00335"/>
    </source>
</evidence>
<comment type="caution">
    <text evidence="4">The sequence shown here is derived from an EMBL/GenBank/DDBJ whole genome shotgun (WGS) entry which is preliminary data.</text>
</comment>
<sequence>MDAARLAKDTPKSQKTRARILDCAMRLFAEIGYHAATNPAIADAAGLTRGAMLYHFPTREALVEAAVAHIQAERSTLFRAAADSLPPGADVTEHAIDSYWDLLHSTPFQAFAELEAAGRTDPAIQALLSPAQAEFDRAQAGDHFLKILHAGAGPRFQASRDLARFMLEGLARTTLTYDKDGRKERLLAVIKRATHMLNRKGDIQDLWPE</sequence>
<keyword evidence="1 2" id="KW-0238">DNA-binding</keyword>
<dbReference type="InterPro" id="IPR050109">
    <property type="entry name" value="HTH-type_TetR-like_transc_reg"/>
</dbReference>
<reference evidence="4 5" key="1">
    <citation type="submission" date="2017-08" db="EMBL/GenBank/DDBJ databases">
        <title>Infants hospitalized years apart are colonized by the same room-sourced microbial strains.</title>
        <authorList>
            <person name="Brooks B."/>
            <person name="Olm M.R."/>
            <person name="Firek B.A."/>
            <person name="Baker R."/>
            <person name="Thomas B.C."/>
            <person name="Morowitz M.J."/>
            <person name="Banfield J.F."/>
        </authorList>
    </citation>
    <scope>NUCLEOTIDE SEQUENCE [LARGE SCALE GENOMIC DNA]</scope>
    <source>
        <strain evidence="4">S2_003_000_R2_4</strain>
    </source>
</reference>
<dbReference type="RefSeq" id="WP_304282561.1">
    <property type="nucleotide sequence ID" value="NZ_QFQZ01000111.1"/>
</dbReference>
<dbReference type="GO" id="GO:0003700">
    <property type="term" value="F:DNA-binding transcription factor activity"/>
    <property type="evidence" value="ECO:0007669"/>
    <property type="project" value="TreeGrafter"/>
</dbReference>
<dbReference type="GO" id="GO:0000976">
    <property type="term" value="F:transcription cis-regulatory region binding"/>
    <property type="evidence" value="ECO:0007669"/>
    <property type="project" value="TreeGrafter"/>
</dbReference>
<dbReference type="PRINTS" id="PR00455">
    <property type="entry name" value="HTHTETR"/>
</dbReference>
<name>A0A2W5WBB1_9CAUL</name>
<dbReference type="Gene3D" id="1.10.357.10">
    <property type="entry name" value="Tetracycline Repressor, domain 2"/>
    <property type="match status" value="1"/>
</dbReference>
<evidence type="ECO:0000256" key="1">
    <source>
        <dbReference type="ARBA" id="ARBA00023125"/>
    </source>
</evidence>
<feature type="DNA-binding region" description="H-T-H motif" evidence="2">
    <location>
        <begin position="37"/>
        <end position="56"/>
    </location>
</feature>
<gene>
    <name evidence="4" type="ORF">DI526_21395</name>
</gene>